<dbReference type="EMBL" id="CP022110">
    <property type="protein sequence ID" value="ASG21501.1"/>
    <property type="molecule type" value="Genomic_DNA"/>
</dbReference>
<keyword evidence="1" id="KW-0732">Signal</keyword>
<reference evidence="2 3" key="1">
    <citation type="submission" date="2017-06" db="EMBL/GenBank/DDBJ databases">
        <title>Complete genome sequence of Nitrospirillum amazonense strain CBAmC, an endophytic nitrogen-fixing and plant growth-promoting bacterium, isolated from sugarcane.</title>
        <authorList>
            <person name="Schwab S."/>
            <person name="dos Santos Teixeira K.R."/>
            <person name="Simoes Araujo J.L."/>
            <person name="Soares Vidal M."/>
            <person name="Borges de Freitas H.R."/>
            <person name="Rivello Crivelaro A.L."/>
            <person name="Bueno de Camargo Nunes A."/>
            <person name="dos Santos C.M."/>
            <person name="Palmeira da Silva Rosa D."/>
            <person name="da Silva Padilha D."/>
            <person name="da Silva E."/>
            <person name="Araujo Terra L."/>
            <person name="Soares Mendes V."/>
            <person name="Farinelli L."/>
            <person name="Magalhaes Cruz L."/>
            <person name="Baldani J.I."/>
        </authorList>
    </citation>
    <scope>NUCLEOTIDE SEQUENCE [LARGE SCALE GENOMIC DNA]</scope>
    <source>
        <strain evidence="2 3">CBAmC</strain>
    </source>
</reference>
<name>A0A248JSN8_9PROT</name>
<feature type="signal peptide" evidence="1">
    <location>
        <begin position="1"/>
        <end position="21"/>
    </location>
</feature>
<evidence type="ECO:0000313" key="2">
    <source>
        <dbReference type="EMBL" id="ASG21501.1"/>
    </source>
</evidence>
<dbReference type="KEGG" id="nao:Y958_12275"/>
<dbReference type="AlphaFoldDB" id="A0A248JSN8"/>
<evidence type="ECO:0008006" key="4">
    <source>
        <dbReference type="Google" id="ProtNLM"/>
    </source>
</evidence>
<protein>
    <recommendedName>
        <fullName evidence="4">DUF3828 domain-containing protein</fullName>
    </recommendedName>
</protein>
<dbReference type="RefSeq" id="WP_088872202.1">
    <property type="nucleotide sequence ID" value="NZ_CP022110.1"/>
</dbReference>
<gene>
    <name evidence="2" type="ORF">Y958_12275</name>
</gene>
<keyword evidence="3" id="KW-1185">Reference proteome</keyword>
<accession>A0A248JSN8</accession>
<sequence>MRLAALLLAASLAALPPAAWAGGAEPPQSTPQAIVPQAIVEALYRPYLADPHAEKDTTIDSVAQVRRRATPALARLLDANRACEKRTQGICALDFDIIIDGQDWDLSGFGLQADASGDTAAVTARFSNLGPRVLAYHFVRTGGRWLIDDLVILKDDAGAADHPWSLKDTLAAEYGPTARKKHR</sequence>
<feature type="chain" id="PRO_5013213162" description="DUF3828 domain-containing protein" evidence="1">
    <location>
        <begin position="22"/>
        <end position="183"/>
    </location>
</feature>
<dbReference type="Proteomes" id="UP000197153">
    <property type="component" value="Chromosome 1"/>
</dbReference>
<evidence type="ECO:0000256" key="1">
    <source>
        <dbReference type="SAM" id="SignalP"/>
    </source>
</evidence>
<evidence type="ECO:0000313" key="3">
    <source>
        <dbReference type="Proteomes" id="UP000197153"/>
    </source>
</evidence>
<proteinExistence type="predicted"/>
<organism evidence="2 3">
    <name type="scientific">Nitrospirillum viridazoti CBAmc</name>
    <dbReference type="NCBI Taxonomy" id="1441467"/>
    <lineage>
        <taxon>Bacteria</taxon>
        <taxon>Pseudomonadati</taxon>
        <taxon>Pseudomonadota</taxon>
        <taxon>Alphaproteobacteria</taxon>
        <taxon>Rhodospirillales</taxon>
        <taxon>Azospirillaceae</taxon>
        <taxon>Nitrospirillum</taxon>
        <taxon>Nitrospirillum viridazoti</taxon>
    </lineage>
</organism>